<dbReference type="Proteomes" id="UP000600918">
    <property type="component" value="Unassembled WGS sequence"/>
</dbReference>
<name>A0A834P2N5_VESPE</name>
<proteinExistence type="predicted"/>
<reference evidence="1" key="1">
    <citation type="journal article" date="2020" name="G3 (Bethesda)">
        <title>High-Quality Assemblies for Three Invasive Social Wasps from the &lt;i&gt;Vespula&lt;/i&gt; Genus.</title>
        <authorList>
            <person name="Harrop T.W.R."/>
            <person name="Guhlin J."/>
            <person name="McLaughlin G.M."/>
            <person name="Permina E."/>
            <person name="Stockwell P."/>
            <person name="Gilligan J."/>
            <person name="Le Lec M.F."/>
            <person name="Gruber M.A.M."/>
            <person name="Quinn O."/>
            <person name="Lovegrove M."/>
            <person name="Duncan E.J."/>
            <person name="Remnant E.J."/>
            <person name="Van Eeckhoven J."/>
            <person name="Graham B."/>
            <person name="Knapp R.A."/>
            <person name="Langford K.W."/>
            <person name="Kronenberg Z."/>
            <person name="Press M.O."/>
            <person name="Eacker S.M."/>
            <person name="Wilson-Rankin E.E."/>
            <person name="Purcell J."/>
            <person name="Lester P.J."/>
            <person name="Dearden P.K."/>
        </authorList>
    </citation>
    <scope>NUCLEOTIDE SEQUENCE</scope>
    <source>
        <strain evidence="1">Volc-1</strain>
    </source>
</reference>
<keyword evidence="2" id="KW-1185">Reference proteome</keyword>
<accession>A0A834P2N5</accession>
<dbReference type="AlphaFoldDB" id="A0A834P2N5"/>
<comment type="caution">
    <text evidence="1">The sequence shown here is derived from an EMBL/GenBank/DDBJ whole genome shotgun (WGS) entry which is preliminary data.</text>
</comment>
<evidence type="ECO:0000313" key="2">
    <source>
        <dbReference type="Proteomes" id="UP000600918"/>
    </source>
</evidence>
<organism evidence="1 2">
    <name type="scientific">Vespula pensylvanica</name>
    <name type="common">Western yellow jacket</name>
    <name type="synonym">Wasp</name>
    <dbReference type="NCBI Taxonomy" id="30213"/>
    <lineage>
        <taxon>Eukaryota</taxon>
        <taxon>Metazoa</taxon>
        <taxon>Ecdysozoa</taxon>
        <taxon>Arthropoda</taxon>
        <taxon>Hexapoda</taxon>
        <taxon>Insecta</taxon>
        <taxon>Pterygota</taxon>
        <taxon>Neoptera</taxon>
        <taxon>Endopterygota</taxon>
        <taxon>Hymenoptera</taxon>
        <taxon>Apocrita</taxon>
        <taxon>Aculeata</taxon>
        <taxon>Vespoidea</taxon>
        <taxon>Vespidae</taxon>
        <taxon>Vespinae</taxon>
        <taxon>Vespula</taxon>
    </lineage>
</organism>
<sequence>MDGLADREGGGGGGGVTSSGSCLDREMRIVSVYELSGVGEQIAQTIEERYFSSTVLRMESDMKNPSNFSSLPSILRNYNKTLQKNFPDMLNYIHCNYHSQRLKYLVNARGEVPFQNNLCVAIFSAGNTRVFRDKYGIE</sequence>
<dbReference type="PROSITE" id="PS51257">
    <property type="entry name" value="PROKAR_LIPOPROTEIN"/>
    <property type="match status" value="1"/>
</dbReference>
<dbReference type="EMBL" id="JACSDY010000006">
    <property type="protein sequence ID" value="KAF7425688.1"/>
    <property type="molecule type" value="Genomic_DNA"/>
</dbReference>
<evidence type="ECO:0000313" key="1">
    <source>
        <dbReference type="EMBL" id="KAF7425688.1"/>
    </source>
</evidence>
<protein>
    <submittedName>
        <fullName evidence="1">Uncharacterized protein</fullName>
    </submittedName>
</protein>
<gene>
    <name evidence="1" type="ORF">H0235_008126</name>
</gene>